<dbReference type="NCBIfam" id="TIGR01560">
    <property type="entry name" value="put_DNA_pack"/>
    <property type="match status" value="1"/>
</dbReference>
<reference evidence="1 2" key="1">
    <citation type="submission" date="2020-07" db="EMBL/GenBank/DDBJ databases">
        <title>MOT database genomes.</title>
        <authorList>
            <person name="Joseph S."/>
            <person name="Aduse-Opoku J."/>
            <person name="Hashim A."/>
            <person name="Wade W."/>
            <person name="Curtis M."/>
        </authorList>
    </citation>
    <scope>NUCLEOTIDE SEQUENCE [LARGE SCALE GENOMIC DNA]</scope>
    <source>
        <strain evidence="1 2">CIP 106318</strain>
    </source>
</reference>
<name>A0ABX2SXC5_9BACL</name>
<dbReference type="Proteomes" id="UP000531840">
    <property type="component" value="Unassembled WGS sequence"/>
</dbReference>
<accession>A0ABX2SXC5</accession>
<dbReference type="Pfam" id="PF05135">
    <property type="entry name" value="Phage_connect_1"/>
    <property type="match status" value="1"/>
</dbReference>
<protein>
    <submittedName>
        <fullName evidence="1">Phage gp6-like head-tail connector protein</fullName>
    </submittedName>
</protein>
<organism evidence="1 2">
    <name type="scientific">Gemelliphila palaticanis</name>
    <dbReference type="NCBI Taxonomy" id="81950"/>
    <lineage>
        <taxon>Bacteria</taxon>
        <taxon>Bacillati</taxon>
        <taxon>Bacillota</taxon>
        <taxon>Bacilli</taxon>
        <taxon>Bacillales</taxon>
        <taxon>Gemellaceae</taxon>
        <taxon>Gemelliphila</taxon>
    </lineage>
</organism>
<gene>
    <name evidence="1" type="ORF">HZY85_01550</name>
</gene>
<dbReference type="InterPro" id="IPR021146">
    <property type="entry name" value="Phage_gp6-like_head-tail"/>
</dbReference>
<sequence>MSLKLEEVKQYLRVDSSDDDLLLESLIKTSKNLCMHILRVEEDSTLLLCEEVKTAMMYTVAYLFEHREEANHKELTLTLRSLLFGIRKVEF</sequence>
<comment type="caution">
    <text evidence="1">The sequence shown here is derived from an EMBL/GenBank/DDBJ whole genome shotgun (WGS) entry which is preliminary data.</text>
</comment>
<evidence type="ECO:0000313" key="1">
    <source>
        <dbReference type="EMBL" id="NYS46881.1"/>
    </source>
</evidence>
<keyword evidence="2" id="KW-1185">Reference proteome</keyword>
<dbReference type="CDD" id="cd08054">
    <property type="entry name" value="gp6"/>
    <property type="match status" value="1"/>
</dbReference>
<evidence type="ECO:0000313" key="2">
    <source>
        <dbReference type="Proteomes" id="UP000531840"/>
    </source>
</evidence>
<dbReference type="RefSeq" id="WP_179940159.1">
    <property type="nucleotide sequence ID" value="NZ_JACBYF010000002.1"/>
</dbReference>
<proteinExistence type="predicted"/>
<dbReference type="InterPro" id="IPR006450">
    <property type="entry name" value="Phage_HK97_gp6-like"/>
</dbReference>
<dbReference type="Gene3D" id="1.10.3230.30">
    <property type="entry name" value="Phage gp6-like head-tail connector protein"/>
    <property type="match status" value="1"/>
</dbReference>
<dbReference type="EMBL" id="JACBYF010000002">
    <property type="protein sequence ID" value="NYS46881.1"/>
    <property type="molecule type" value="Genomic_DNA"/>
</dbReference>